<dbReference type="Pfam" id="PF01555">
    <property type="entry name" value="N6_N4_Mtase"/>
    <property type="match status" value="1"/>
</dbReference>
<protein>
    <recommendedName>
        <fullName evidence="3">ParB-like N-terminal domain-containing protein</fullName>
    </recommendedName>
</protein>
<dbReference type="SMART" id="SM00470">
    <property type="entry name" value="ParB"/>
    <property type="match status" value="1"/>
</dbReference>
<dbReference type="GO" id="GO:0008170">
    <property type="term" value="F:N-methyltransferase activity"/>
    <property type="evidence" value="ECO:0007669"/>
    <property type="project" value="InterPro"/>
</dbReference>
<keyword evidence="2" id="KW-0808">Transferase</keyword>
<dbReference type="GO" id="GO:0003677">
    <property type="term" value="F:DNA binding"/>
    <property type="evidence" value="ECO:0007669"/>
    <property type="project" value="InterPro"/>
</dbReference>
<evidence type="ECO:0000256" key="1">
    <source>
        <dbReference type="ARBA" id="ARBA00022603"/>
    </source>
</evidence>
<accession>A0AAW3J3I7</accession>
<dbReference type="Gene3D" id="3.40.50.150">
    <property type="entry name" value="Vaccinia Virus protein VP39"/>
    <property type="match status" value="2"/>
</dbReference>
<dbReference type="InterPro" id="IPR002941">
    <property type="entry name" value="DNA_methylase_N4/N6"/>
</dbReference>
<evidence type="ECO:0000256" key="2">
    <source>
        <dbReference type="ARBA" id="ARBA00022679"/>
    </source>
</evidence>
<evidence type="ECO:0000313" key="5">
    <source>
        <dbReference type="Proteomes" id="UP000037697"/>
    </source>
</evidence>
<evidence type="ECO:0000259" key="3">
    <source>
        <dbReference type="SMART" id="SM00470"/>
    </source>
</evidence>
<gene>
    <name evidence="4" type="ORF">ACX05_05845</name>
</gene>
<dbReference type="Proteomes" id="UP000037697">
    <property type="component" value="Unassembled WGS sequence"/>
</dbReference>
<dbReference type="RefSeq" id="WP_025501163.1">
    <property type="nucleotide sequence ID" value="NZ_CP011884.1"/>
</dbReference>
<dbReference type="InterPro" id="IPR036086">
    <property type="entry name" value="ParB/Sulfiredoxin_sf"/>
</dbReference>
<reference evidence="4 5" key="1">
    <citation type="submission" date="2015-07" db="EMBL/GenBank/DDBJ databases">
        <title>Foodborne Vibrio parahaemolyticus Isolates.</title>
        <authorList>
            <person name="Ronholm J."/>
            <person name="Petronella N."/>
            <person name="Kenwell R."/>
            <person name="Banerjee S."/>
        </authorList>
    </citation>
    <scope>NUCLEOTIDE SEQUENCE [LARGE SCALE GENOMIC DNA]</scope>
    <source>
        <strain evidence="4 5">HS-06-05</strain>
    </source>
</reference>
<name>A0AAW3J3I7_VIBPH</name>
<dbReference type="Gene3D" id="3.90.1530.10">
    <property type="entry name" value="Conserved hypothetical protein from pyrococcus furiosus pfu- 392566-001, ParB domain"/>
    <property type="match status" value="1"/>
</dbReference>
<dbReference type="EMBL" id="LIRS01000036">
    <property type="protein sequence ID" value="KOY40191.1"/>
    <property type="molecule type" value="Genomic_DNA"/>
</dbReference>
<dbReference type="InterPro" id="IPR029063">
    <property type="entry name" value="SAM-dependent_MTases_sf"/>
</dbReference>
<organism evidence="4 5">
    <name type="scientific">Vibrio parahaemolyticus</name>
    <dbReference type="NCBI Taxonomy" id="670"/>
    <lineage>
        <taxon>Bacteria</taxon>
        <taxon>Pseudomonadati</taxon>
        <taxon>Pseudomonadota</taxon>
        <taxon>Gammaproteobacteria</taxon>
        <taxon>Vibrionales</taxon>
        <taxon>Vibrionaceae</taxon>
        <taxon>Vibrio</taxon>
    </lineage>
</organism>
<dbReference type="InterPro" id="IPR003115">
    <property type="entry name" value="ParB_N"/>
</dbReference>
<dbReference type="CDD" id="cd02440">
    <property type="entry name" value="AdoMet_MTases"/>
    <property type="match status" value="1"/>
</dbReference>
<dbReference type="CDD" id="cd16403">
    <property type="entry name" value="ParB_N_like_MT"/>
    <property type="match status" value="1"/>
</dbReference>
<comment type="caution">
    <text evidence="4">The sequence shown here is derived from an EMBL/GenBank/DDBJ whole genome shotgun (WGS) entry which is preliminary data.</text>
</comment>
<sequence>MEKYSFGKRKISELIPYINNARMHSQEQIKQIAASITEFGFTNPILIDENNGVIAGHGRLLAADLLKIDVVPVYILSGLSEYQKKAYIIADNQLALNAGWDDELLSLEIEFLQDSDFDIDLLGFDDELLEMLNSGNNDFDGSDAKVGSLADRFIISPFSVFNSRKGWWQQRKRAWLDLGIRSEVGRNEKLSITALSTNQYSEKNEIEQKLGRTLSTEEYLSEYCTLTKLHTTSIFDPVLTELCYEWFCPQKGHIVDPFAGGSVRGVVASKTARKYTGNDLREEQVIANREQANAICSSPAPKWIVGDSVELESLISEKADMIFSCPPYADLEKYSDNPKDLSNMGYDDFLENYRKIIRCCFSILKDDRFAVFVVGEVRDKNGNYRNFVSDTISAFLGSGFSYYNEAILVNVVGSLPIRVGKQFSQSRKLGKTHQNVLVFVKGDAKKAAKACGDIEVHLEEPEEES</sequence>
<dbReference type="SUPFAM" id="SSF110849">
    <property type="entry name" value="ParB/Sulfiredoxin"/>
    <property type="match status" value="1"/>
</dbReference>
<keyword evidence="1" id="KW-0489">Methyltransferase</keyword>
<feature type="domain" description="ParB-like N-terminal" evidence="3">
    <location>
        <begin position="7"/>
        <end position="92"/>
    </location>
</feature>
<evidence type="ECO:0000313" key="4">
    <source>
        <dbReference type="EMBL" id="KOY40191.1"/>
    </source>
</evidence>
<dbReference type="Pfam" id="PF02195">
    <property type="entry name" value="ParB_N"/>
    <property type="match status" value="1"/>
</dbReference>
<dbReference type="SUPFAM" id="SSF53335">
    <property type="entry name" value="S-adenosyl-L-methionine-dependent methyltransferases"/>
    <property type="match status" value="2"/>
</dbReference>
<dbReference type="GO" id="GO:0032259">
    <property type="term" value="P:methylation"/>
    <property type="evidence" value="ECO:0007669"/>
    <property type="project" value="UniProtKB-KW"/>
</dbReference>
<proteinExistence type="predicted"/>
<dbReference type="AlphaFoldDB" id="A0AAW3J3I7"/>